<dbReference type="InterPro" id="IPR017451">
    <property type="entry name" value="F-box-assoc_interact_dom"/>
</dbReference>
<dbReference type="Proteomes" id="UP001632038">
    <property type="component" value="Unassembled WGS sequence"/>
</dbReference>
<dbReference type="Pfam" id="PF08268">
    <property type="entry name" value="FBA_3"/>
    <property type="match status" value="1"/>
</dbReference>
<dbReference type="AlphaFoldDB" id="A0ABD3DI84"/>
<name>A0ABD3DI84_9LAMI</name>
<dbReference type="EMBL" id="JAVIJP010000016">
    <property type="protein sequence ID" value="KAL3641772.1"/>
    <property type="molecule type" value="Genomic_DNA"/>
</dbReference>
<dbReference type="Gene3D" id="1.20.1280.50">
    <property type="match status" value="1"/>
</dbReference>
<dbReference type="InterPro" id="IPR001810">
    <property type="entry name" value="F-box_dom"/>
</dbReference>
<dbReference type="InterPro" id="IPR013187">
    <property type="entry name" value="F-box-assoc_dom_typ3"/>
</dbReference>
<dbReference type="PANTHER" id="PTHR35546">
    <property type="entry name" value="F-BOX PROTEIN INTERACTION DOMAIN PROTEIN-RELATED"/>
    <property type="match status" value="1"/>
</dbReference>
<organism evidence="2 3">
    <name type="scientific">Castilleja foliolosa</name>
    <dbReference type="NCBI Taxonomy" id="1961234"/>
    <lineage>
        <taxon>Eukaryota</taxon>
        <taxon>Viridiplantae</taxon>
        <taxon>Streptophyta</taxon>
        <taxon>Embryophyta</taxon>
        <taxon>Tracheophyta</taxon>
        <taxon>Spermatophyta</taxon>
        <taxon>Magnoliopsida</taxon>
        <taxon>eudicotyledons</taxon>
        <taxon>Gunneridae</taxon>
        <taxon>Pentapetalae</taxon>
        <taxon>asterids</taxon>
        <taxon>lamiids</taxon>
        <taxon>Lamiales</taxon>
        <taxon>Orobanchaceae</taxon>
        <taxon>Pedicularideae</taxon>
        <taxon>Castillejinae</taxon>
        <taxon>Castilleja</taxon>
    </lineage>
</organism>
<dbReference type="SUPFAM" id="SSF81383">
    <property type="entry name" value="F-box domain"/>
    <property type="match status" value="1"/>
</dbReference>
<gene>
    <name evidence="2" type="ORF">CASFOL_012587</name>
</gene>
<reference evidence="3" key="1">
    <citation type="journal article" date="2024" name="IScience">
        <title>Strigolactones Initiate the Formation of Haustorium-like Structures in Castilleja.</title>
        <authorList>
            <person name="Buerger M."/>
            <person name="Peterson D."/>
            <person name="Chory J."/>
        </authorList>
    </citation>
    <scope>NUCLEOTIDE SEQUENCE [LARGE SCALE GENOMIC DNA]</scope>
</reference>
<evidence type="ECO:0000313" key="3">
    <source>
        <dbReference type="Proteomes" id="UP001632038"/>
    </source>
</evidence>
<dbReference type="NCBIfam" id="TIGR01640">
    <property type="entry name" value="F_box_assoc_1"/>
    <property type="match status" value="1"/>
</dbReference>
<sequence>MANLFKPSSAQIVATSDDLIIEIIKRLPLKQTVQFRLVSKYWNSLILDPKLCLLRNRPVVGLIFEVLDNGKSPTWYITSVCSYIMFLDKSISPLIQEMSPTKFTWYWHCRILHSCNGLLLCVSNQIYNLSPKYYVCNPTTNKCIVLPKVLDHHNRDSIHGMYLAFDPSKSPHYRVVCVLTLFPSGLHLFEVYSSETGSWRKGSESFEANVDFDFQDGVYWNGAIHWVNVVTKPRESVYFSLDCGQTLKVFPNPPLKDISYDKSDYYFGESDDHLHFVDGHRGSDEFIVYEMKRDYSEWFVKYKVNVHEMKGGFSEWFVKENVDVSKVDMDYYESFFKDEVFVRIYTVVRGKNDEDSFMVIVTGKRIARYNFEHKTCETLCEFESTTEHHSVFFGSKRPFQYIESLCSV</sequence>
<feature type="domain" description="F-box" evidence="1">
    <location>
        <begin position="15"/>
        <end position="55"/>
    </location>
</feature>
<dbReference type="Pfam" id="PF00646">
    <property type="entry name" value="F-box"/>
    <property type="match status" value="1"/>
</dbReference>
<comment type="caution">
    <text evidence="2">The sequence shown here is derived from an EMBL/GenBank/DDBJ whole genome shotgun (WGS) entry which is preliminary data.</text>
</comment>
<dbReference type="InterPro" id="IPR036047">
    <property type="entry name" value="F-box-like_dom_sf"/>
</dbReference>
<protein>
    <recommendedName>
        <fullName evidence="1">F-box domain-containing protein</fullName>
    </recommendedName>
</protein>
<keyword evidence="3" id="KW-1185">Reference proteome</keyword>
<evidence type="ECO:0000313" key="2">
    <source>
        <dbReference type="EMBL" id="KAL3641772.1"/>
    </source>
</evidence>
<dbReference type="InterPro" id="IPR055290">
    <property type="entry name" value="At3g26010-like"/>
</dbReference>
<evidence type="ECO:0000259" key="1">
    <source>
        <dbReference type="SMART" id="SM00256"/>
    </source>
</evidence>
<dbReference type="PANTHER" id="PTHR35546:SF134">
    <property type="entry name" value="F-BOX ASSOCIATED DOMAIN-CONTAINING PROTEIN"/>
    <property type="match status" value="1"/>
</dbReference>
<proteinExistence type="predicted"/>
<accession>A0ABD3DI84</accession>
<dbReference type="SMART" id="SM00256">
    <property type="entry name" value="FBOX"/>
    <property type="match status" value="1"/>
</dbReference>